<organism evidence="1 2">
    <name type="scientific">Fonsecaea nubica</name>
    <dbReference type="NCBI Taxonomy" id="856822"/>
    <lineage>
        <taxon>Eukaryota</taxon>
        <taxon>Fungi</taxon>
        <taxon>Dikarya</taxon>
        <taxon>Ascomycota</taxon>
        <taxon>Pezizomycotina</taxon>
        <taxon>Eurotiomycetes</taxon>
        <taxon>Chaetothyriomycetidae</taxon>
        <taxon>Chaetothyriales</taxon>
        <taxon>Herpotrichiellaceae</taxon>
        <taxon>Fonsecaea</taxon>
    </lineage>
</organism>
<dbReference type="EMBL" id="LVCJ01000053">
    <property type="protein sequence ID" value="OAL33203.1"/>
    <property type="molecule type" value="Genomic_DNA"/>
</dbReference>
<accession>A0A178CVM3</accession>
<dbReference type="Proteomes" id="UP000185904">
    <property type="component" value="Unassembled WGS sequence"/>
</dbReference>
<dbReference type="PANTHER" id="PTHR37540">
    <property type="entry name" value="TRANSCRIPTION FACTOR (ACR-2), PUTATIVE-RELATED-RELATED"/>
    <property type="match status" value="1"/>
</dbReference>
<evidence type="ECO:0000313" key="2">
    <source>
        <dbReference type="Proteomes" id="UP000185904"/>
    </source>
</evidence>
<name>A0A178CVM3_9EURO</name>
<reference evidence="1 2" key="1">
    <citation type="submission" date="2016-03" db="EMBL/GenBank/DDBJ databases">
        <title>The draft genome sequence of Fonsecaea nubica causative agent of cutaneous subcutaneous infection in human host.</title>
        <authorList>
            <person name="Costa F."/>
            <person name="Sybren D.H."/>
            <person name="Raittz R.T."/>
            <person name="Weiss V.A."/>
            <person name="Leao A.C."/>
            <person name="Gomes R."/>
            <person name="De Souza E.M."/>
            <person name="Pedrosa F.O."/>
            <person name="Steffens M.B."/>
            <person name="Bombassaro A."/>
            <person name="Tadra-Sfeir M.Z."/>
            <person name="Moreno L.F."/>
            <person name="Najafzadeh M.J."/>
            <person name="Felipe M.S."/>
            <person name="Teixeira M."/>
            <person name="Sun J."/>
            <person name="Xi L."/>
            <person name="Castro M.A."/>
            <person name="Vicente V.A."/>
        </authorList>
    </citation>
    <scope>NUCLEOTIDE SEQUENCE [LARGE SCALE GENOMIC DNA]</scope>
    <source>
        <strain evidence="1 2">CBS 269.64</strain>
    </source>
</reference>
<protein>
    <recommendedName>
        <fullName evidence="3">Transcription factor domain-containing protein</fullName>
    </recommendedName>
</protein>
<comment type="caution">
    <text evidence="1">The sequence shown here is derived from an EMBL/GenBank/DDBJ whole genome shotgun (WGS) entry which is preliminary data.</text>
</comment>
<dbReference type="PANTHER" id="PTHR37540:SF10">
    <property type="entry name" value="SIGMA-70 REGION 2 FAMILY PROTEIN"/>
    <property type="match status" value="1"/>
</dbReference>
<evidence type="ECO:0008006" key="3">
    <source>
        <dbReference type="Google" id="ProtNLM"/>
    </source>
</evidence>
<dbReference type="AlphaFoldDB" id="A0A178CVM3"/>
<gene>
    <name evidence="1" type="ORF">AYO20_07520</name>
</gene>
<evidence type="ECO:0000313" key="1">
    <source>
        <dbReference type="EMBL" id="OAL33203.1"/>
    </source>
</evidence>
<dbReference type="OrthoDB" id="4148102at2759"/>
<keyword evidence="2" id="KW-1185">Reference proteome</keyword>
<dbReference type="GeneID" id="34590931"/>
<sequence>MPVERKPFEGDFLFVNHNAKQMKASPNRRQVFSHVQNQYRNWKRQQENRALRASIKALPHIPDAPPSTSTSIDVPVLDIRHTSTGQSAEHAQRAEAVDYDVGNQQRTSTKIAIRSLINDDDDHDKDDDNDMDYHQHREHLPERAEQPVAVCNEADIKPLQRQSLMTILGKGNSDPFGAYAVEITPAANDLLSFHRDFVIPALYHTTKHRWMTSASAWRDWRDCVDGLGDGVDGLGDEGAGSGFIASCAAEAAVISRNPSVRKQAAYYRAKSMAVLHKRLMAGRFNRRQLYWHINLLVGTDTLIGDLVSTGAHLNMLRWYFEHDDQKKPVDTDLLVYILYHDVHRSSMFLCKPIFDVDRWLPQRLQPVIDAAGPYLPPNLSDVRNRFLDPSIDNPRLRILLIERRESLAVWLFQNGSDAGLGSDEEPSASHITTTALMGWLLVRVYLHQGQLVNLFLQAKEAIDVRNTNTNISETPRSVNSVLCQGYIALATLLYIRAISFNGTVCGVRLFDATPTILANMRELLQLSERSPDTVTDHERYENARLWALYVGATAESSVDTDTKLEEEEEEEEAPRAGWFTTHFAAKAIRLGLVRWDDVRNVLTGFLYTDTMHPDSAEWFSRALHRVRRGGKRS</sequence>
<proteinExistence type="predicted"/>
<dbReference type="RefSeq" id="XP_022498215.1">
    <property type="nucleotide sequence ID" value="XM_022645805.1"/>
</dbReference>